<reference evidence="2 3" key="1">
    <citation type="journal article" date="2016" name="Nat. Commun.">
        <title>Thousands of microbial genomes shed light on interconnected biogeochemical processes in an aquifer system.</title>
        <authorList>
            <person name="Anantharaman K."/>
            <person name="Brown C.T."/>
            <person name="Hug L.A."/>
            <person name="Sharon I."/>
            <person name="Castelle C.J."/>
            <person name="Probst A.J."/>
            <person name="Thomas B.C."/>
            <person name="Singh A."/>
            <person name="Wilkins M.J."/>
            <person name="Karaoz U."/>
            <person name="Brodie E.L."/>
            <person name="Williams K.H."/>
            <person name="Hubbard S.S."/>
            <person name="Banfield J.F."/>
        </authorList>
    </citation>
    <scope>NUCLEOTIDE SEQUENCE [LARGE SCALE GENOMIC DNA]</scope>
</reference>
<dbReference type="AlphaFoldDB" id="A0A1F5ETG9"/>
<evidence type="ECO:0000256" key="1">
    <source>
        <dbReference type="SAM" id="Phobius"/>
    </source>
</evidence>
<keyword evidence="1" id="KW-0812">Transmembrane</keyword>
<feature type="transmembrane region" description="Helical" evidence="1">
    <location>
        <begin position="66"/>
        <end position="86"/>
    </location>
</feature>
<evidence type="ECO:0000313" key="2">
    <source>
        <dbReference type="EMBL" id="OGD70692.1"/>
    </source>
</evidence>
<dbReference type="EMBL" id="MFAD01000008">
    <property type="protein sequence ID" value="OGD70692.1"/>
    <property type="molecule type" value="Genomic_DNA"/>
</dbReference>
<organism evidence="2 3">
    <name type="scientific">Candidatus Campbellbacteria bacterium RIFCSPLOWO2_02_FULL_35_11</name>
    <dbReference type="NCBI Taxonomy" id="1797581"/>
    <lineage>
        <taxon>Bacteria</taxon>
        <taxon>Candidatus Campbelliibacteriota</taxon>
    </lineage>
</organism>
<keyword evidence="1" id="KW-1133">Transmembrane helix</keyword>
<dbReference type="Proteomes" id="UP000186545">
    <property type="component" value="Unassembled WGS sequence"/>
</dbReference>
<name>A0A1F5ETG9_9BACT</name>
<keyword evidence="1" id="KW-0472">Membrane</keyword>
<gene>
    <name evidence="2" type="ORF">A3I18_02530</name>
</gene>
<sequence length="90" mass="9839">MCNNINMKKYIYSTLSIILGALIFGIIGLLKFMNYGGNSCDFPGKNCSCFCCNLFGLRGYEACGNFGLLAGIILGAIIGFIVYKLIKNKF</sequence>
<protein>
    <submittedName>
        <fullName evidence="2">Uncharacterized protein</fullName>
    </submittedName>
</protein>
<accession>A0A1F5ETG9</accession>
<comment type="caution">
    <text evidence="2">The sequence shown here is derived from an EMBL/GenBank/DDBJ whole genome shotgun (WGS) entry which is preliminary data.</text>
</comment>
<feature type="transmembrane region" description="Helical" evidence="1">
    <location>
        <begin position="12"/>
        <end position="33"/>
    </location>
</feature>
<proteinExistence type="predicted"/>
<evidence type="ECO:0000313" key="3">
    <source>
        <dbReference type="Proteomes" id="UP000186545"/>
    </source>
</evidence>